<dbReference type="InterPro" id="IPR011060">
    <property type="entry name" value="RibuloseP-bd_barrel"/>
</dbReference>
<dbReference type="KEGG" id="mcui:G8O30_04570"/>
<dbReference type="GO" id="GO:0006207">
    <property type="term" value="P:'de novo' pyrimidine nucleobase biosynthetic process"/>
    <property type="evidence" value="ECO:0007669"/>
    <property type="project" value="InterPro"/>
</dbReference>
<dbReference type="FunFam" id="3.20.20.70:FF:000015">
    <property type="entry name" value="Orotidine 5'-phosphate decarboxylase"/>
    <property type="match status" value="1"/>
</dbReference>
<dbReference type="AlphaFoldDB" id="A0A7S8CA94"/>
<keyword evidence="4 9" id="KW-0210">Decarboxylase</keyword>
<keyword evidence="15" id="KW-1185">Reference proteome</keyword>
<organism evidence="14 15">
    <name type="scientific">Mangrovibacillus cuniculi</name>
    <dbReference type="NCBI Taxonomy" id="2593652"/>
    <lineage>
        <taxon>Bacteria</taxon>
        <taxon>Bacillati</taxon>
        <taxon>Bacillota</taxon>
        <taxon>Bacilli</taxon>
        <taxon>Bacillales</taxon>
        <taxon>Bacillaceae</taxon>
        <taxon>Mangrovibacillus</taxon>
    </lineage>
</organism>
<evidence type="ECO:0000256" key="6">
    <source>
        <dbReference type="ARBA" id="ARBA00023239"/>
    </source>
</evidence>
<dbReference type="Proteomes" id="UP000593626">
    <property type="component" value="Chromosome"/>
</dbReference>
<dbReference type="GO" id="GO:0044205">
    <property type="term" value="P:'de novo' UMP biosynthetic process"/>
    <property type="evidence" value="ECO:0007669"/>
    <property type="project" value="UniProtKB-UniRule"/>
</dbReference>
<dbReference type="PANTHER" id="PTHR32119:SF2">
    <property type="entry name" value="OROTIDINE 5'-PHOSPHATE DECARBOXYLASE"/>
    <property type="match status" value="1"/>
</dbReference>
<dbReference type="EMBL" id="CP049742">
    <property type="protein sequence ID" value="QPC46285.1"/>
    <property type="molecule type" value="Genomic_DNA"/>
</dbReference>
<dbReference type="UniPathway" id="UPA00070">
    <property type="reaction ID" value="UER00120"/>
</dbReference>
<sequence>MTMSIYLAVDKPSKEEAEKILDIFEGERIPVKIGMELFFREGATFIESLVEKGYPVFLDVKCHDIPVTIYRTMKNLAKLGVEMVNVHAAGGSDMMRAALEGLEAGAGTGKARPKLIAVTQLTSTSECQMNEEQGIEGQVLDSVIRYANLAHIAGLDGVVCSALECEAIRKVVSKDFLLVTPGIRFKDSESHDQKRIVTPFEAKKVGASHIVVGRPITKAANPLAAYKKIQRDWEAVFDECQS</sequence>
<comment type="similarity">
    <text evidence="8 9">Belongs to the OMP decarboxylase family. Type 1 subfamily.</text>
</comment>
<feature type="binding site" evidence="9 11">
    <location>
        <position position="32"/>
    </location>
    <ligand>
        <name>substrate</name>
    </ligand>
</feature>
<dbReference type="GO" id="GO:0005829">
    <property type="term" value="C:cytosol"/>
    <property type="evidence" value="ECO:0007669"/>
    <property type="project" value="TreeGrafter"/>
</dbReference>
<evidence type="ECO:0000256" key="2">
    <source>
        <dbReference type="ARBA" id="ARBA00004861"/>
    </source>
</evidence>
<protein>
    <recommendedName>
        <fullName evidence="9">Orotidine 5'-phosphate decarboxylase</fullName>
        <ecNumber evidence="9">4.1.1.23</ecNumber>
    </recommendedName>
    <alternativeName>
        <fullName evidence="9">OMP decarboxylase</fullName>
        <shortName evidence="9">OMPDCase</shortName>
        <shortName evidence="9">OMPdecase</shortName>
    </alternativeName>
</protein>
<dbReference type="Gene3D" id="3.20.20.70">
    <property type="entry name" value="Aldolase class I"/>
    <property type="match status" value="1"/>
</dbReference>
<dbReference type="NCBIfam" id="TIGR01740">
    <property type="entry name" value="pyrF"/>
    <property type="match status" value="1"/>
</dbReference>
<keyword evidence="5 9" id="KW-0665">Pyrimidine biosynthesis</keyword>
<dbReference type="PROSITE" id="PS00156">
    <property type="entry name" value="OMPDECASE"/>
    <property type="match status" value="1"/>
</dbReference>
<feature type="binding site" evidence="9 11">
    <location>
        <position position="213"/>
    </location>
    <ligand>
        <name>substrate</name>
    </ligand>
</feature>
<dbReference type="InterPro" id="IPR013785">
    <property type="entry name" value="Aldolase_TIM"/>
</dbReference>
<evidence type="ECO:0000259" key="13">
    <source>
        <dbReference type="SMART" id="SM00934"/>
    </source>
</evidence>
<feature type="domain" description="Orotidine 5'-phosphate decarboxylase" evidence="13">
    <location>
        <begin position="4"/>
        <end position="229"/>
    </location>
</feature>
<feature type="active site" description="For OMPdecase activity" evidence="10">
    <location>
        <position position="64"/>
    </location>
</feature>
<feature type="active site" description="For OMPdecase activity" evidence="10">
    <location>
        <position position="59"/>
    </location>
</feature>
<dbReference type="SMART" id="SM00934">
    <property type="entry name" value="OMPdecase"/>
    <property type="match status" value="1"/>
</dbReference>
<dbReference type="Pfam" id="PF00215">
    <property type="entry name" value="OMPdecase"/>
    <property type="match status" value="1"/>
</dbReference>
<keyword evidence="6 9" id="KW-0456">Lyase</keyword>
<reference evidence="14 15" key="1">
    <citation type="submission" date="2019-07" db="EMBL/GenBank/DDBJ databases">
        <title>Genome sequence of 2 isolates from Red Sea Mangroves.</title>
        <authorList>
            <person name="Sefrji F."/>
            <person name="Michoud G."/>
            <person name="Merlino G."/>
            <person name="Daffonchio D."/>
        </authorList>
    </citation>
    <scope>NUCLEOTIDE SEQUENCE [LARGE SCALE GENOMIC DNA]</scope>
    <source>
        <strain evidence="14 15">R1DC41</strain>
    </source>
</reference>
<comment type="function">
    <text evidence="1 9">Catalyzes the decarboxylation of orotidine 5'-monophosphate (OMP) to uridine 5'-monophosphate (UMP).</text>
</comment>
<accession>A0A7S8CA94</accession>
<dbReference type="RefSeq" id="WP_239673810.1">
    <property type="nucleotide sequence ID" value="NZ_CP049742.1"/>
</dbReference>
<feature type="active site" description="For OMPdecase activity" evidence="10">
    <location>
        <position position="61"/>
    </location>
</feature>
<dbReference type="SUPFAM" id="SSF51366">
    <property type="entry name" value="Ribulose-phoshate binding barrel"/>
    <property type="match status" value="1"/>
</dbReference>
<evidence type="ECO:0000256" key="11">
    <source>
        <dbReference type="PIRSR" id="PIRSR614732-2"/>
    </source>
</evidence>
<comment type="pathway">
    <text evidence="2 9 12">Pyrimidine metabolism; UMP biosynthesis via de novo pathway; UMP from orotate: step 2/2.</text>
</comment>
<feature type="binding site" evidence="9 11">
    <location>
        <position position="184"/>
    </location>
    <ligand>
        <name>substrate</name>
    </ligand>
</feature>
<dbReference type="CDD" id="cd04725">
    <property type="entry name" value="OMP_decarboxylase_like"/>
    <property type="match status" value="1"/>
</dbReference>
<evidence type="ECO:0000313" key="15">
    <source>
        <dbReference type="Proteomes" id="UP000593626"/>
    </source>
</evidence>
<comment type="subunit">
    <text evidence="3 9">Homodimer.</text>
</comment>
<feature type="binding site" evidence="9 11">
    <location>
        <position position="214"/>
    </location>
    <ligand>
        <name>substrate</name>
    </ligand>
</feature>
<dbReference type="EC" id="4.1.1.23" evidence="9"/>
<dbReference type="InterPro" id="IPR047596">
    <property type="entry name" value="OMPdecase_bac"/>
</dbReference>
<dbReference type="InterPro" id="IPR014732">
    <property type="entry name" value="OMPdecase"/>
</dbReference>
<gene>
    <name evidence="9 14" type="primary">pyrF</name>
    <name evidence="14" type="ORF">G8O30_04570</name>
</gene>
<comment type="catalytic activity">
    <reaction evidence="7 9 12">
        <text>orotidine 5'-phosphate + H(+) = UMP + CO2</text>
        <dbReference type="Rhea" id="RHEA:11596"/>
        <dbReference type="ChEBI" id="CHEBI:15378"/>
        <dbReference type="ChEBI" id="CHEBI:16526"/>
        <dbReference type="ChEBI" id="CHEBI:57538"/>
        <dbReference type="ChEBI" id="CHEBI:57865"/>
        <dbReference type="EC" id="4.1.1.23"/>
    </reaction>
</comment>
<dbReference type="HAMAP" id="MF_01200_B">
    <property type="entry name" value="OMPdecase_type1_B"/>
    <property type="match status" value="1"/>
</dbReference>
<evidence type="ECO:0000256" key="3">
    <source>
        <dbReference type="ARBA" id="ARBA00011738"/>
    </source>
</evidence>
<dbReference type="InterPro" id="IPR018089">
    <property type="entry name" value="OMPdecase_AS"/>
</dbReference>
<feature type="active site" description="Proton donor" evidence="9">
    <location>
        <position position="61"/>
    </location>
</feature>
<feature type="binding site" evidence="9">
    <location>
        <begin position="59"/>
        <end position="68"/>
    </location>
    <ligand>
        <name>substrate</name>
    </ligand>
</feature>
<feature type="binding site" evidence="9 11">
    <location>
        <position position="193"/>
    </location>
    <ligand>
        <name>substrate</name>
    </ligand>
</feature>
<evidence type="ECO:0000256" key="9">
    <source>
        <dbReference type="HAMAP-Rule" id="MF_01200"/>
    </source>
</evidence>
<evidence type="ECO:0000313" key="14">
    <source>
        <dbReference type="EMBL" id="QPC46285.1"/>
    </source>
</evidence>
<dbReference type="NCBIfam" id="NF001273">
    <property type="entry name" value="PRK00230.1"/>
    <property type="match status" value="1"/>
</dbReference>
<proteinExistence type="inferred from homology"/>
<evidence type="ECO:0000256" key="5">
    <source>
        <dbReference type="ARBA" id="ARBA00022975"/>
    </source>
</evidence>
<evidence type="ECO:0000256" key="10">
    <source>
        <dbReference type="PIRSR" id="PIRSR614732-1"/>
    </source>
</evidence>
<feature type="binding site" evidence="9 11">
    <location>
        <position position="10"/>
    </location>
    <ligand>
        <name>substrate</name>
    </ligand>
</feature>
<dbReference type="PANTHER" id="PTHR32119">
    <property type="entry name" value="OROTIDINE 5'-PHOSPHATE DECARBOXYLASE"/>
    <property type="match status" value="1"/>
</dbReference>
<evidence type="ECO:0000256" key="1">
    <source>
        <dbReference type="ARBA" id="ARBA00002356"/>
    </source>
</evidence>
<evidence type="ECO:0000256" key="12">
    <source>
        <dbReference type="RuleBase" id="RU000512"/>
    </source>
</evidence>
<evidence type="ECO:0000256" key="8">
    <source>
        <dbReference type="ARBA" id="ARBA00061012"/>
    </source>
</evidence>
<name>A0A7S8CA94_9BACI</name>
<dbReference type="GO" id="GO:0004590">
    <property type="term" value="F:orotidine-5'-phosphate decarboxylase activity"/>
    <property type="evidence" value="ECO:0007669"/>
    <property type="project" value="UniProtKB-UniRule"/>
</dbReference>
<evidence type="ECO:0000256" key="4">
    <source>
        <dbReference type="ARBA" id="ARBA00022793"/>
    </source>
</evidence>
<evidence type="ECO:0000256" key="7">
    <source>
        <dbReference type="ARBA" id="ARBA00049157"/>
    </source>
</evidence>
<feature type="binding site" evidence="9 11">
    <location>
        <position position="122"/>
    </location>
    <ligand>
        <name>substrate</name>
    </ligand>
</feature>
<dbReference type="InterPro" id="IPR001754">
    <property type="entry name" value="OMPdeCOase_dom"/>
</dbReference>